<organism evidence="2 3">
    <name type="scientific">Symbiodinium microadriaticum</name>
    <name type="common">Dinoflagellate</name>
    <name type="synonym">Zooxanthella microadriatica</name>
    <dbReference type="NCBI Taxonomy" id="2951"/>
    <lineage>
        <taxon>Eukaryota</taxon>
        <taxon>Sar</taxon>
        <taxon>Alveolata</taxon>
        <taxon>Dinophyceae</taxon>
        <taxon>Suessiales</taxon>
        <taxon>Symbiodiniaceae</taxon>
        <taxon>Symbiodinium</taxon>
    </lineage>
</organism>
<keyword evidence="3" id="KW-1185">Reference proteome</keyword>
<reference evidence="2 3" key="1">
    <citation type="submission" date="2016-02" db="EMBL/GenBank/DDBJ databases">
        <title>Genome analysis of coral dinoflagellate symbionts highlights evolutionary adaptations to a symbiotic lifestyle.</title>
        <authorList>
            <person name="Aranda M."/>
            <person name="Li Y."/>
            <person name="Liew Y.J."/>
            <person name="Baumgarten S."/>
            <person name="Simakov O."/>
            <person name="Wilson M."/>
            <person name="Piel J."/>
            <person name="Ashoor H."/>
            <person name="Bougouffa S."/>
            <person name="Bajic V.B."/>
            <person name="Ryu T."/>
            <person name="Ravasi T."/>
            <person name="Bayer T."/>
            <person name="Micklem G."/>
            <person name="Kim H."/>
            <person name="Bhak J."/>
            <person name="Lajeunesse T.C."/>
            <person name="Voolstra C.R."/>
        </authorList>
    </citation>
    <scope>NUCLEOTIDE SEQUENCE [LARGE SCALE GENOMIC DNA]</scope>
    <source>
        <strain evidence="2 3">CCMP2467</strain>
    </source>
</reference>
<feature type="region of interest" description="Disordered" evidence="1">
    <location>
        <begin position="502"/>
        <end position="521"/>
    </location>
</feature>
<name>A0A1Q9EEZ4_SYMMI</name>
<protein>
    <submittedName>
        <fullName evidence="2">Uncharacterized protein</fullName>
    </submittedName>
</protein>
<comment type="caution">
    <text evidence="2">The sequence shown here is derived from an EMBL/GenBank/DDBJ whole genome shotgun (WGS) entry which is preliminary data.</text>
</comment>
<gene>
    <name evidence="2" type="ORF">AK812_SmicGene10740</name>
</gene>
<dbReference type="Gene3D" id="2.60.120.620">
    <property type="entry name" value="q2cbj1_9rhob like domain"/>
    <property type="match status" value="1"/>
</dbReference>
<sequence>MAFPRTVQHPAVIIKAVHNTAPRVTMRIVQPAIYMPYMQVRAPSQPVYLMSRETSFLGGYHPSVYANDRMVLTPCVLVRKLRFYAELAAGEDGASFEEKGGAYWIPKPAPFPDYDDYLRENNLQRGHVSTVRWVLDCNMGCQTTTFKTRRHELALLGRSATDEAVVQSYRDAVDPNGADPWMLDLLRVGQLAVIVGDALFIHGGLYDDALGAVPGEEGPRDSMHSWAAALNAWKVLAMVMKVSQVLPHVWVMDEAVPQSLLDHVDQAFATDSRSTTTKEEYHGRPLTSRSIEFDMDETARPFFEMIAHGWGLSLAEPFDKFMVSDICGAEQSPHVDHINLDDLDGRNWSFLDLGLQSSELRNPRKVVPTVTVVVYFNSVGGICFPNAPEEVSTIAAQRGRVVMFENYLEDYQRPSHNPAASHYGLYFQDKPKRILVMGILANQTPQFSLGPEPRALTRSLVYCAGTEADPLRHENPSYDGYYTPQELRERAPDRNAEIARGWAAAKPVEKQPTGQGKPDAVVEETVAPKSSSCWLCGR</sequence>
<dbReference type="AlphaFoldDB" id="A0A1Q9EEZ4"/>
<dbReference type="PANTHER" id="PTHR42254">
    <property type="entry name" value="METALLOPHOS DOMAIN-CONTAINING PROTEIN"/>
    <property type="match status" value="1"/>
</dbReference>
<dbReference type="PANTHER" id="PTHR42254:SF1">
    <property type="entry name" value="CALCINEURIN-LIKE PHOSPHOESTERASE DOMAIN-CONTAINING PROTEIN"/>
    <property type="match status" value="1"/>
</dbReference>
<dbReference type="EMBL" id="LSRX01000170">
    <property type="protein sequence ID" value="OLQ06015.1"/>
    <property type="molecule type" value="Genomic_DNA"/>
</dbReference>
<evidence type="ECO:0000256" key="1">
    <source>
        <dbReference type="SAM" id="MobiDB-lite"/>
    </source>
</evidence>
<proteinExistence type="predicted"/>
<dbReference type="OrthoDB" id="422794at2759"/>
<dbReference type="Proteomes" id="UP000186817">
    <property type="component" value="Unassembled WGS sequence"/>
</dbReference>
<accession>A0A1Q9EEZ4</accession>
<evidence type="ECO:0000313" key="3">
    <source>
        <dbReference type="Proteomes" id="UP000186817"/>
    </source>
</evidence>
<evidence type="ECO:0000313" key="2">
    <source>
        <dbReference type="EMBL" id="OLQ06015.1"/>
    </source>
</evidence>